<keyword evidence="1" id="KW-1133">Transmembrane helix</keyword>
<reference evidence="4" key="1">
    <citation type="submission" date="2019-08" db="EMBL/GenBank/DDBJ databases">
        <title>Limnoglobus roseus gen. nov., sp. nov., a novel freshwater planctomycete with a giant genome from the family Gemmataceae.</title>
        <authorList>
            <person name="Kulichevskaya I.S."/>
            <person name="Naumoff D.G."/>
            <person name="Miroshnikov K."/>
            <person name="Ivanova A."/>
            <person name="Philippov D.A."/>
            <person name="Hakobyan A."/>
            <person name="Rijpstra I.C."/>
            <person name="Sinninghe Damste J.S."/>
            <person name="Liesack W."/>
            <person name="Dedysh S.N."/>
        </authorList>
    </citation>
    <scope>NUCLEOTIDE SEQUENCE [LARGE SCALE GENOMIC DNA]</scope>
    <source>
        <strain evidence="4">PX52</strain>
    </source>
</reference>
<dbReference type="AlphaFoldDB" id="A0A5C1A9H1"/>
<evidence type="ECO:0000313" key="3">
    <source>
        <dbReference type="EMBL" id="QEL16009.1"/>
    </source>
</evidence>
<evidence type="ECO:0000313" key="4">
    <source>
        <dbReference type="Proteomes" id="UP000324974"/>
    </source>
</evidence>
<dbReference type="PANTHER" id="PTHR30093">
    <property type="entry name" value="GENERAL SECRETION PATHWAY PROTEIN G"/>
    <property type="match status" value="1"/>
</dbReference>
<dbReference type="Gene3D" id="3.30.700.10">
    <property type="entry name" value="Glycoprotein, Type 4 Pilin"/>
    <property type="match status" value="1"/>
</dbReference>
<organism evidence="3 4">
    <name type="scientific">Limnoglobus roseus</name>
    <dbReference type="NCBI Taxonomy" id="2598579"/>
    <lineage>
        <taxon>Bacteria</taxon>
        <taxon>Pseudomonadati</taxon>
        <taxon>Planctomycetota</taxon>
        <taxon>Planctomycetia</taxon>
        <taxon>Gemmatales</taxon>
        <taxon>Gemmataceae</taxon>
        <taxon>Limnoglobus</taxon>
    </lineage>
</organism>
<keyword evidence="4" id="KW-1185">Reference proteome</keyword>
<dbReference type="SUPFAM" id="SSF54523">
    <property type="entry name" value="Pili subunits"/>
    <property type="match status" value="1"/>
</dbReference>
<dbReference type="InterPro" id="IPR011453">
    <property type="entry name" value="DUF1559"/>
</dbReference>
<dbReference type="InterPro" id="IPR027558">
    <property type="entry name" value="Pre_pil_HX9DG_C"/>
</dbReference>
<dbReference type="EMBL" id="CP042425">
    <property type="protein sequence ID" value="QEL16009.1"/>
    <property type="molecule type" value="Genomic_DNA"/>
</dbReference>
<feature type="domain" description="DUF1559" evidence="2">
    <location>
        <begin position="34"/>
        <end position="274"/>
    </location>
</feature>
<dbReference type="Pfam" id="PF07963">
    <property type="entry name" value="N_methyl"/>
    <property type="match status" value="1"/>
</dbReference>
<dbReference type="Pfam" id="PF07596">
    <property type="entry name" value="SBP_bac_10"/>
    <property type="match status" value="1"/>
</dbReference>
<sequence>MNLRRPRSAFTLIELLVVIAIISTLIGLLLPAVQKAREAAARISCANNLKQLGLAMQNYESTLGQLPPSRIRVGGATWQVLLLPQIEQDNLYRQWNIGLSYYQQNTTARMTGVRNFFCPSRRTASTSQSGSIAGDIPSDTSWGSSTHTPGALGDYAAVIDPNGTDSATDTGPGNRGAFQLGTGFRLLDFRDGTSNSFLIGEKHVPQNKEGYGWWDCSTYNGDYYQCSGRAASRLYPLTTNPMDTGWKFGSRHTQVVLFCYADGHVQNIPEITDPYILELLSQRNDGQVIPNFGG</sequence>
<dbReference type="NCBIfam" id="TIGR02532">
    <property type="entry name" value="IV_pilin_GFxxxE"/>
    <property type="match status" value="1"/>
</dbReference>
<gene>
    <name evidence="3" type="ORF">PX52LOC_02947</name>
</gene>
<keyword evidence="1" id="KW-0812">Transmembrane</keyword>
<feature type="transmembrane region" description="Helical" evidence="1">
    <location>
        <begin position="12"/>
        <end position="33"/>
    </location>
</feature>
<dbReference type="InterPro" id="IPR012902">
    <property type="entry name" value="N_methyl_site"/>
</dbReference>
<accession>A0A5C1A9H1</accession>
<dbReference type="NCBIfam" id="TIGR04294">
    <property type="entry name" value="pre_pil_HX9DG"/>
    <property type="match status" value="1"/>
</dbReference>
<evidence type="ECO:0000256" key="1">
    <source>
        <dbReference type="SAM" id="Phobius"/>
    </source>
</evidence>
<proteinExistence type="predicted"/>
<dbReference type="RefSeq" id="WP_149110776.1">
    <property type="nucleotide sequence ID" value="NZ_CP042425.1"/>
</dbReference>
<dbReference type="InterPro" id="IPR045584">
    <property type="entry name" value="Pilin-like"/>
</dbReference>
<dbReference type="KEGG" id="lrs:PX52LOC_02947"/>
<evidence type="ECO:0000259" key="2">
    <source>
        <dbReference type="Pfam" id="PF07596"/>
    </source>
</evidence>
<protein>
    <recommendedName>
        <fullName evidence="2">DUF1559 domain-containing protein</fullName>
    </recommendedName>
</protein>
<keyword evidence="1" id="KW-0472">Membrane</keyword>
<name>A0A5C1A9H1_9BACT</name>
<dbReference type="PANTHER" id="PTHR30093:SF2">
    <property type="entry name" value="TYPE II SECRETION SYSTEM PROTEIN H"/>
    <property type="match status" value="1"/>
</dbReference>
<dbReference type="Proteomes" id="UP000324974">
    <property type="component" value="Chromosome"/>
</dbReference>
<dbReference type="OrthoDB" id="255848at2"/>